<dbReference type="EMBL" id="PNBX01000047">
    <property type="protein sequence ID" value="TMO67999.1"/>
    <property type="molecule type" value="Genomic_DNA"/>
</dbReference>
<dbReference type="Pfam" id="PF18796">
    <property type="entry name" value="LPD1"/>
    <property type="match status" value="1"/>
</dbReference>
<dbReference type="EMBL" id="PNBW01000052">
    <property type="protein sequence ID" value="TMO73928.1"/>
    <property type="molecule type" value="Genomic_DNA"/>
</dbReference>
<evidence type="ECO:0000259" key="1">
    <source>
        <dbReference type="Pfam" id="PF18796"/>
    </source>
</evidence>
<dbReference type="InterPro" id="IPR041047">
    <property type="entry name" value="LPD1"/>
</dbReference>
<accession>A0A5S3V7Z5</accession>
<evidence type="ECO:0000313" key="4">
    <source>
        <dbReference type="Proteomes" id="UP000307164"/>
    </source>
</evidence>
<evidence type="ECO:0000313" key="5">
    <source>
        <dbReference type="Proteomes" id="UP000307217"/>
    </source>
</evidence>
<dbReference type="RefSeq" id="WP_138592059.1">
    <property type="nucleotide sequence ID" value="NZ_PNBW01000052.1"/>
</dbReference>
<feature type="domain" description="Large polyvalent protein-associated" evidence="1">
    <location>
        <begin position="184"/>
        <end position="257"/>
    </location>
</feature>
<reference evidence="5" key="2">
    <citation type="submission" date="2019-06" db="EMBL/GenBank/DDBJ databases">
        <title>Co-occurence of chitin degradation, pigmentation and bioactivity in marine Pseudoalteromonas.</title>
        <authorList>
            <person name="Sonnenschein E.C."/>
            <person name="Bech P.K."/>
        </authorList>
    </citation>
    <scope>NUCLEOTIDE SEQUENCE [LARGE SCALE GENOMIC DNA]</scope>
    <source>
        <strain evidence="5">S3790</strain>
    </source>
</reference>
<evidence type="ECO:0000313" key="2">
    <source>
        <dbReference type="EMBL" id="TMO67999.1"/>
    </source>
</evidence>
<reference evidence="2 5" key="1">
    <citation type="submission" date="2018-01" db="EMBL/GenBank/DDBJ databases">
        <authorList>
            <person name="Paulsen S."/>
            <person name="Gram L.K."/>
        </authorList>
    </citation>
    <scope>NUCLEOTIDE SEQUENCE [LARGE SCALE GENOMIC DNA]</scope>
    <source>
        <strain evidence="2 5">S3790</strain>
        <strain evidence="3">S3895</strain>
    </source>
</reference>
<name>A0A5S3V7Z5_9GAMM</name>
<protein>
    <recommendedName>
        <fullName evidence="1">Large polyvalent protein-associated domain-containing protein</fullName>
    </recommendedName>
</protein>
<dbReference type="Proteomes" id="UP000307217">
    <property type="component" value="Unassembled WGS sequence"/>
</dbReference>
<proteinExistence type="predicted"/>
<reference evidence="2" key="3">
    <citation type="submission" date="2019-09" db="EMBL/GenBank/DDBJ databases">
        <title>Co-occurence of chitin degradation, pigmentation and bioactivity in marine Pseudoalteromonas.</title>
        <authorList>
            <person name="Sonnenschein E.C."/>
            <person name="Bech P.K."/>
        </authorList>
    </citation>
    <scope>NUCLEOTIDE SEQUENCE</scope>
    <source>
        <strain evidence="2">S3790</strain>
        <strain evidence="3 4">S3895</strain>
    </source>
</reference>
<comment type="caution">
    <text evidence="2">The sequence shown here is derived from an EMBL/GenBank/DDBJ whole genome shotgun (WGS) entry which is preliminary data.</text>
</comment>
<dbReference type="NCBIfam" id="NF041907">
    <property type="entry name" value="CLCA_X"/>
    <property type="match status" value="1"/>
</dbReference>
<dbReference type="Proteomes" id="UP000307164">
    <property type="component" value="Unassembled WGS sequence"/>
</dbReference>
<sequence>MKVTRLNKGFRRYGPDYRFGDQVDFDEVRNTFGFCTISIGHWVTKTERFLSANLVYDALADLAQILNIPPKAIGLRGTLNFSFGTGGQLGVQAHYNSASRTLALAKNAGAGAIAHEWWHAFDHYICKHMFTSPSAHGFASSYWLSNIQAKSHPLNTILSEFYKACLLDSTTTKPSAYFNNAVKLDKEYKQLYFSKPEELTARAFEACIAYYADIRNEFLVSGVINSDLEKAGGFPCSLLRPQLSQHVFKYFNVLGDALHHQRG</sequence>
<organism evidence="2 5">
    <name type="scientific">Pseudoalteromonas aurantia</name>
    <dbReference type="NCBI Taxonomy" id="43654"/>
    <lineage>
        <taxon>Bacteria</taxon>
        <taxon>Pseudomonadati</taxon>
        <taxon>Pseudomonadota</taxon>
        <taxon>Gammaproteobacteria</taxon>
        <taxon>Alteromonadales</taxon>
        <taxon>Pseudoalteromonadaceae</taxon>
        <taxon>Pseudoalteromonas</taxon>
    </lineage>
</organism>
<evidence type="ECO:0000313" key="3">
    <source>
        <dbReference type="EMBL" id="TMO73928.1"/>
    </source>
</evidence>
<dbReference type="AlphaFoldDB" id="A0A5S3V7Z5"/>
<gene>
    <name evidence="2" type="ORF">CWC19_11810</name>
    <name evidence="3" type="ORF">CWC20_11900</name>
</gene>
<dbReference type="OrthoDB" id="343736at2"/>
<keyword evidence="4" id="KW-1185">Reference proteome</keyword>